<keyword evidence="1 5" id="KW-0489">Methyltransferase</keyword>
<dbReference type="Proteomes" id="UP000321389">
    <property type="component" value="Chromosome"/>
</dbReference>
<feature type="domain" description="Methyltransferase small" evidence="4">
    <location>
        <begin position="168"/>
        <end position="335"/>
    </location>
</feature>
<dbReference type="EMBL" id="CP042301">
    <property type="protein sequence ID" value="QDZ01270.1"/>
    <property type="molecule type" value="Genomic_DNA"/>
</dbReference>
<organism evidence="5 6">
    <name type="scientific">Nitratireductor mangrovi</name>
    <dbReference type="NCBI Taxonomy" id="2599600"/>
    <lineage>
        <taxon>Bacteria</taxon>
        <taxon>Pseudomonadati</taxon>
        <taxon>Pseudomonadota</taxon>
        <taxon>Alphaproteobacteria</taxon>
        <taxon>Hyphomicrobiales</taxon>
        <taxon>Phyllobacteriaceae</taxon>
        <taxon>Nitratireductor</taxon>
    </lineage>
</organism>
<dbReference type="CDD" id="cd02440">
    <property type="entry name" value="AdoMet_MTases"/>
    <property type="match status" value="1"/>
</dbReference>
<dbReference type="GO" id="GO:0032259">
    <property type="term" value="P:methylation"/>
    <property type="evidence" value="ECO:0007669"/>
    <property type="project" value="UniProtKB-KW"/>
</dbReference>
<dbReference type="InterPro" id="IPR046977">
    <property type="entry name" value="RsmC/RlmG"/>
</dbReference>
<dbReference type="PANTHER" id="PTHR47816:SF4">
    <property type="entry name" value="RIBOSOMAL RNA SMALL SUBUNIT METHYLTRANSFERASE C"/>
    <property type="match status" value="1"/>
</dbReference>
<dbReference type="SUPFAM" id="SSF53335">
    <property type="entry name" value="S-adenosyl-L-methionine-dependent methyltransferases"/>
    <property type="match status" value="1"/>
</dbReference>
<evidence type="ECO:0000256" key="1">
    <source>
        <dbReference type="ARBA" id="ARBA00022603"/>
    </source>
</evidence>
<dbReference type="GO" id="GO:0008757">
    <property type="term" value="F:S-adenosylmethionine-dependent methyltransferase activity"/>
    <property type="evidence" value="ECO:0007669"/>
    <property type="project" value="InterPro"/>
</dbReference>
<dbReference type="RefSeq" id="WP_146299915.1">
    <property type="nucleotide sequence ID" value="NZ_CP042301.2"/>
</dbReference>
<name>A0A5B8L0R9_9HYPH</name>
<evidence type="ECO:0000256" key="2">
    <source>
        <dbReference type="ARBA" id="ARBA00022679"/>
    </source>
</evidence>
<sequence length="339" mass="36368">MNDSAHRTLFHPFETGDIAPPASGARALFLGAVPDFRLPEGFAAELAAVQGYRPHFLGLQRRGIPATPTIEDSGYDLSLVLLGRHKGENFRRLAGALRATRAGGLVLVAGGKADGVDSFRRKVAKALPLAGSLSKYHGVAFWLQRPDDTGLAVSGLADPPAPSLVDGRFATAPGMFSHDRIDAGSRLLVDNLPKLKGHVADFGAGWGYLSAELLRRGDELAALDLYEADFPSLEAAKQNLSAWAGGVPLAFHWRDLRSEPVPRRHDAVVMNPPFHEGRAAEPAIGADFVRAASQALKPGGRLYLVANRGLPYDKVLEAGFAASGETCRDARFKVLWARR</sequence>
<evidence type="ECO:0000256" key="3">
    <source>
        <dbReference type="ARBA" id="ARBA00022691"/>
    </source>
</evidence>
<keyword evidence="2" id="KW-0808">Transferase</keyword>
<evidence type="ECO:0000313" key="5">
    <source>
        <dbReference type="EMBL" id="QDZ01270.1"/>
    </source>
</evidence>
<dbReference type="OrthoDB" id="9816072at2"/>
<evidence type="ECO:0000259" key="4">
    <source>
        <dbReference type="Pfam" id="PF05175"/>
    </source>
</evidence>
<proteinExistence type="predicted"/>
<dbReference type="AlphaFoldDB" id="A0A5B8L0R9"/>
<protein>
    <submittedName>
        <fullName evidence="5">Class I SAM-dependent methyltransferase</fullName>
    </submittedName>
</protein>
<reference evidence="5" key="1">
    <citation type="submission" date="2020-04" db="EMBL/GenBank/DDBJ databases">
        <title>Nitratireductor sp. nov. isolated from mangrove soil.</title>
        <authorList>
            <person name="Ye Y."/>
        </authorList>
    </citation>
    <scope>NUCLEOTIDE SEQUENCE</scope>
    <source>
        <strain evidence="5">SY7</strain>
    </source>
</reference>
<evidence type="ECO:0000313" key="6">
    <source>
        <dbReference type="Proteomes" id="UP000321389"/>
    </source>
</evidence>
<accession>A0A5B8L0R9</accession>
<dbReference type="InterPro" id="IPR029063">
    <property type="entry name" value="SAM-dependent_MTases_sf"/>
</dbReference>
<dbReference type="Pfam" id="PF05175">
    <property type="entry name" value="MTS"/>
    <property type="match status" value="1"/>
</dbReference>
<keyword evidence="6" id="KW-1185">Reference proteome</keyword>
<dbReference type="Gene3D" id="3.40.50.150">
    <property type="entry name" value="Vaccinia Virus protein VP39"/>
    <property type="match status" value="1"/>
</dbReference>
<keyword evidence="3" id="KW-0949">S-adenosyl-L-methionine</keyword>
<gene>
    <name evidence="5" type="ORF">FQ775_13255</name>
</gene>
<dbReference type="KEGG" id="niy:FQ775_13255"/>
<dbReference type="PANTHER" id="PTHR47816">
    <property type="entry name" value="RIBOSOMAL RNA SMALL SUBUNIT METHYLTRANSFERASE C"/>
    <property type="match status" value="1"/>
</dbReference>
<dbReference type="InterPro" id="IPR007848">
    <property type="entry name" value="Small_mtfrase_dom"/>
</dbReference>